<evidence type="ECO:0000313" key="2">
    <source>
        <dbReference type="Proteomes" id="UP000437748"/>
    </source>
</evidence>
<name>A0A6N6VW36_9BACT</name>
<proteinExistence type="predicted"/>
<gene>
    <name evidence="1" type="ORF">GCL60_06870</name>
</gene>
<sequence length="542" mass="64038">MNINQKKLSHTLEVFTTKIHEITLNNPSLFPALFSDLNALNDPETDRFKECYAYMLAQIETNFIAKAEVQKNSNLSNYLEEWFQPLTSSFVLKAVHPNNGLFKTNTLNENTLFYLNESSVDNKIFCNNLPIVLQPIEIVNSYFDKNGKNFSAFLEVKALADIENLNLLKIYFDCNKFSYFYRFLDELLLTQKKIKITYIDKTYESSEDRNILKYSFSNIFDLSIHKNNNYSFYIHQFVNYLNNYSFIDIDLSMFKMNLKANETLTIEIPLSKTLPEFQDLNHFAHLNCFPVKNVFRKQGDPLFFKKGKKGYFTLDRGSKKKFIGIDHIQFFDRNHNDVEMKEGIDYKIHKKYIVQDKKLDIIYYLKIKTAFANDTIVVPYFKCSNLTEVHSIPLYSKFSIKNDSSLKFENITSASKTTFHFENFSNEFFYNDIFQMNEAIMNSKFYIKKFFDILEKFSSTSSNYKGIMPKIIEQVLIHNEKNIKKYDLQIYKTILTNRYEVDIKINKQIYKFGGVSLMIHFIDEFLKKVSYSGFQHKIKIKN</sequence>
<organism evidence="1 2">
    <name type="scientific">Silvanigrella paludirubra</name>
    <dbReference type="NCBI Taxonomy" id="2499159"/>
    <lineage>
        <taxon>Bacteria</taxon>
        <taxon>Pseudomonadati</taxon>
        <taxon>Bdellovibrionota</taxon>
        <taxon>Oligoflexia</taxon>
        <taxon>Silvanigrellales</taxon>
        <taxon>Silvanigrellaceae</taxon>
        <taxon>Silvanigrella</taxon>
    </lineage>
</organism>
<evidence type="ECO:0000313" key="1">
    <source>
        <dbReference type="EMBL" id="KAB8039979.1"/>
    </source>
</evidence>
<accession>A0A6N6VW36</accession>
<dbReference type="Proteomes" id="UP000437748">
    <property type="component" value="Unassembled WGS sequence"/>
</dbReference>
<evidence type="ECO:0008006" key="3">
    <source>
        <dbReference type="Google" id="ProtNLM"/>
    </source>
</evidence>
<dbReference type="OrthoDB" id="9763676at2"/>
<dbReference type="RefSeq" id="WP_153419665.1">
    <property type="nucleotide sequence ID" value="NZ_WFLM01000002.1"/>
</dbReference>
<keyword evidence="2" id="KW-1185">Reference proteome</keyword>
<comment type="caution">
    <text evidence="1">The sequence shown here is derived from an EMBL/GenBank/DDBJ whole genome shotgun (WGS) entry which is preliminary data.</text>
</comment>
<protein>
    <recommendedName>
        <fullName evidence="3">Type VI secretion system baseplate subunit TssF</fullName>
    </recommendedName>
</protein>
<reference evidence="1 2" key="1">
    <citation type="submission" date="2019-10" db="EMBL/GenBank/DDBJ databases">
        <title>New species of Slilvanegrellaceae.</title>
        <authorList>
            <person name="Pitt A."/>
            <person name="Hahn M.W."/>
        </authorList>
    </citation>
    <scope>NUCLEOTIDE SEQUENCE [LARGE SCALE GENOMIC DNA]</scope>
    <source>
        <strain evidence="1 2">SP-Ram-0.45-NSY-1</strain>
    </source>
</reference>
<dbReference type="AlphaFoldDB" id="A0A6N6VW36"/>
<dbReference type="EMBL" id="WFLM01000002">
    <property type="protein sequence ID" value="KAB8039979.1"/>
    <property type="molecule type" value="Genomic_DNA"/>
</dbReference>